<name>A0AAJ7REV3_CEPCN</name>
<dbReference type="Gene3D" id="2.40.70.10">
    <property type="entry name" value="Acid Proteases"/>
    <property type="match status" value="1"/>
</dbReference>
<dbReference type="SUPFAM" id="SSF50630">
    <property type="entry name" value="Acid proteases"/>
    <property type="match status" value="1"/>
</dbReference>
<dbReference type="InterPro" id="IPR034132">
    <property type="entry name" value="RP_Saci-like"/>
</dbReference>
<dbReference type="InterPro" id="IPR043128">
    <property type="entry name" value="Rev_trsase/Diguanyl_cyclase"/>
</dbReference>
<dbReference type="InterPro" id="IPR001969">
    <property type="entry name" value="Aspartic_peptidase_AS"/>
</dbReference>
<feature type="domain" description="Peptidase A2" evidence="9">
    <location>
        <begin position="246"/>
        <end position="319"/>
    </location>
</feature>
<dbReference type="Pfam" id="PF00078">
    <property type="entry name" value="RVT_1"/>
    <property type="match status" value="1"/>
</dbReference>
<dbReference type="CDD" id="cd01647">
    <property type="entry name" value="RT_LTR"/>
    <property type="match status" value="1"/>
</dbReference>
<keyword evidence="5" id="KW-0255">Endonuclease</keyword>
<dbReference type="GeneID" id="107266198"/>
<gene>
    <name evidence="12" type="primary">LOC107266198</name>
</gene>
<keyword evidence="1" id="KW-0645">Protease</keyword>
<dbReference type="InterPro" id="IPR053134">
    <property type="entry name" value="RNA-dir_DNA_polymerase"/>
</dbReference>
<dbReference type="SUPFAM" id="SSF56672">
    <property type="entry name" value="DNA/RNA polymerases"/>
    <property type="match status" value="1"/>
</dbReference>
<dbReference type="PROSITE" id="PS50878">
    <property type="entry name" value="RT_POL"/>
    <property type="match status" value="1"/>
</dbReference>
<organism evidence="11 12">
    <name type="scientific">Cephus cinctus</name>
    <name type="common">Wheat stem sawfly</name>
    <dbReference type="NCBI Taxonomy" id="211228"/>
    <lineage>
        <taxon>Eukaryota</taxon>
        <taxon>Metazoa</taxon>
        <taxon>Ecdysozoa</taxon>
        <taxon>Arthropoda</taxon>
        <taxon>Hexapoda</taxon>
        <taxon>Insecta</taxon>
        <taxon>Pterygota</taxon>
        <taxon>Neoptera</taxon>
        <taxon>Endopterygota</taxon>
        <taxon>Hymenoptera</taxon>
        <taxon>Cephoidea</taxon>
        <taxon>Cephidae</taxon>
        <taxon>Cephus</taxon>
    </lineage>
</organism>
<dbReference type="GO" id="GO:0003964">
    <property type="term" value="F:RNA-directed DNA polymerase activity"/>
    <property type="evidence" value="ECO:0007669"/>
    <property type="project" value="UniProtKB-KW"/>
</dbReference>
<protein>
    <submittedName>
        <fullName evidence="12">Uncharacterized protein K02A2.6</fullName>
    </submittedName>
</protein>
<dbReference type="FunFam" id="3.10.10.10:FF:000007">
    <property type="entry name" value="Retrovirus-related Pol polyprotein from transposon 17.6-like Protein"/>
    <property type="match status" value="1"/>
</dbReference>
<dbReference type="Proteomes" id="UP000694920">
    <property type="component" value="Unplaced"/>
</dbReference>
<dbReference type="PROSITE" id="PS00141">
    <property type="entry name" value="ASP_PROTEASE"/>
    <property type="match status" value="1"/>
</dbReference>
<keyword evidence="11" id="KW-1185">Reference proteome</keyword>
<feature type="domain" description="Reverse transcriptase" evidence="10">
    <location>
        <begin position="421"/>
        <end position="599"/>
    </location>
</feature>
<evidence type="ECO:0000259" key="9">
    <source>
        <dbReference type="PROSITE" id="PS50175"/>
    </source>
</evidence>
<proteinExistence type="predicted"/>
<dbReference type="InterPro" id="IPR043502">
    <property type="entry name" value="DNA/RNA_pol_sf"/>
</dbReference>
<evidence type="ECO:0000313" key="12">
    <source>
        <dbReference type="RefSeq" id="XP_024939242.1"/>
    </source>
</evidence>
<keyword evidence="3" id="KW-0548">Nucleotidyltransferase</keyword>
<evidence type="ECO:0000256" key="5">
    <source>
        <dbReference type="ARBA" id="ARBA00022759"/>
    </source>
</evidence>
<dbReference type="Gene3D" id="3.30.70.270">
    <property type="match status" value="1"/>
</dbReference>
<dbReference type="PROSITE" id="PS50175">
    <property type="entry name" value="ASP_PROT_RETROV"/>
    <property type="match status" value="1"/>
</dbReference>
<evidence type="ECO:0000256" key="4">
    <source>
        <dbReference type="ARBA" id="ARBA00022722"/>
    </source>
</evidence>
<evidence type="ECO:0000256" key="7">
    <source>
        <dbReference type="ARBA" id="ARBA00022918"/>
    </source>
</evidence>
<dbReference type="PANTHER" id="PTHR24559:SF444">
    <property type="entry name" value="REVERSE TRANSCRIPTASE DOMAIN-CONTAINING PROTEIN"/>
    <property type="match status" value="1"/>
</dbReference>
<evidence type="ECO:0000259" key="10">
    <source>
        <dbReference type="PROSITE" id="PS50878"/>
    </source>
</evidence>
<accession>A0AAJ7REV3</accession>
<dbReference type="InterPro" id="IPR000477">
    <property type="entry name" value="RT_dom"/>
</dbReference>
<keyword evidence="7" id="KW-0695">RNA-directed DNA polymerase</keyword>
<dbReference type="GO" id="GO:0004519">
    <property type="term" value="F:endonuclease activity"/>
    <property type="evidence" value="ECO:0007669"/>
    <property type="project" value="UniProtKB-KW"/>
</dbReference>
<keyword evidence="4" id="KW-0540">Nuclease</keyword>
<dbReference type="InterPro" id="IPR055469">
    <property type="entry name" value="DUF7041"/>
</dbReference>
<keyword evidence="6" id="KW-0378">Hydrolase</keyword>
<dbReference type="InterPro" id="IPR001995">
    <property type="entry name" value="Peptidase_A2_cat"/>
</dbReference>
<dbReference type="RefSeq" id="XP_024939242.1">
    <property type="nucleotide sequence ID" value="XM_025083474.1"/>
</dbReference>
<dbReference type="KEGG" id="ccin:107266198"/>
<dbReference type="Pfam" id="PF23055">
    <property type="entry name" value="DUF7041"/>
    <property type="match status" value="1"/>
</dbReference>
<dbReference type="GO" id="GO:0006508">
    <property type="term" value="P:proteolysis"/>
    <property type="evidence" value="ECO:0007669"/>
    <property type="project" value="UniProtKB-KW"/>
</dbReference>
<evidence type="ECO:0000256" key="6">
    <source>
        <dbReference type="ARBA" id="ARBA00022801"/>
    </source>
</evidence>
<dbReference type="InterPro" id="IPR021109">
    <property type="entry name" value="Peptidase_aspartic_dom_sf"/>
</dbReference>
<evidence type="ECO:0000256" key="3">
    <source>
        <dbReference type="ARBA" id="ARBA00022695"/>
    </source>
</evidence>
<dbReference type="CDD" id="cd06094">
    <property type="entry name" value="RP_Saci_like"/>
    <property type="match status" value="1"/>
</dbReference>
<sequence>MASFYGNEFEAERITSDRTRFRRTALALDAQVVEQVSDLITDPPETDRYSTLKNRLLAIFGESERARWHKLQELELGDQKPSMLLNSMRRLAGDQLGDGALQNMFRDKLPEQIRILLAMEPEPELEKLAARADRMIEATRSHVAQISSKDPAVQQEAHHEEHLEAFSRGPPRKGRTQNNWQPPPTNKGKFNNRSDYVCFYHRRFGYNARNCEGNCAFKRKQPATIEVLRGVSKSNRLIISDKINRLNFLVDTGAEISVLPKRSCKGVSRETGYKLYAANGTAIKTFGTRVLALELGLQKQYHWEFCVADVEHPIIGADFLKCHNLTVDLKNRRLLDVASCHQTTGKVAQLSIPIATIHKNNPMHKLLAQFPDITTPRKTDVRVKHQVVHHIETTGPPVAQRYRRLDPEKLKVAKAEFNLMVDQGICRPSKSPYASPLHMERKKSGDWRPCGDYRRLNAVTIPDKYPVAHIHDITSDLRGKKVFSTIDLKRAYHQIPMAAEDIPKTAVITPFGLFEFIMMPFGLRNATQTFQRFMDEVLRNLPFAHCYIDDLLIASKDETEHVEHLRLVFNRLRDYGLTINPDKCQFNKSKSGQMPIQQI</sequence>
<dbReference type="GO" id="GO:0004190">
    <property type="term" value="F:aspartic-type endopeptidase activity"/>
    <property type="evidence" value="ECO:0007669"/>
    <property type="project" value="InterPro"/>
</dbReference>
<reference evidence="12" key="1">
    <citation type="submission" date="2025-08" db="UniProtKB">
        <authorList>
            <consortium name="RefSeq"/>
        </authorList>
    </citation>
    <scope>IDENTIFICATION</scope>
</reference>
<evidence type="ECO:0000313" key="11">
    <source>
        <dbReference type="Proteomes" id="UP000694920"/>
    </source>
</evidence>
<evidence type="ECO:0000256" key="1">
    <source>
        <dbReference type="ARBA" id="ARBA00022670"/>
    </source>
</evidence>
<dbReference type="AlphaFoldDB" id="A0AAJ7REV3"/>
<feature type="region of interest" description="Disordered" evidence="8">
    <location>
        <begin position="157"/>
        <end position="187"/>
    </location>
</feature>
<keyword evidence="2" id="KW-0808">Transferase</keyword>
<dbReference type="Gene3D" id="3.10.10.10">
    <property type="entry name" value="HIV Type 1 Reverse Transcriptase, subunit A, domain 1"/>
    <property type="match status" value="1"/>
</dbReference>
<evidence type="ECO:0000256" key="2">
    <source>
        <dbReference type="ARBA" id="ARBA00022679"/>
    </source>
</evidence>
<dbReference type="PANTHER" id="PTHR24559">
    <property type="entry name" value="TRANSPOSON TY3-I GAG-POL POLYPROTEIN"/>
    <property type="match status" value="1"/>
</dbReference>
<evidence type="ECO:0000256" key="8">
    <source>
        <dbReference type="SAM" id="MobiDB-lite"/>
    </source>
</evidence>